<feature type="binding site" evidence="9">
    <location>
        <position position="121"/>
    </location>
    <ligand>
        <name>ATP</name>
        <dbReference type="ChEBI" id="CHEBI:30616"/>
    </ligand>
</feature>
<dbReference type="FunFam" id="1.10.510.10:FF:000541">
    <property type="entry name" value="CMGC/SRPK protein kinase"/>
    <property type="match status" value="1"/>
</dbReference>
<dbReference type="EC" id="2.7.11.1" evidence="1"/>
<accession>A0A1Y1UKW6</accession>
<dbReference type="SUPFAM" id="SSF56112">
    <property type="entry name" value="Protein kinase-like (PK-like)"/>
    <property type="match status" value="1"/>
</dbReference>
<dbReference type="InterPro" id="IPR051334">
    <property type="entry name" value="SRPK"/>
</dbReference>
<keyword evidence="4 9" id="KW-0547">Nucleotide-binding</keyword>
<proteinExistence type="predicted"/>
<evidence type="ECO:0000256" key="2">
    <source>
        <dbReference type="ARBA" id="ARBA00022527"/>
    </source>
</evidence>
<dbReference type="Gene3D" id="3.30.200.20">
    <property type="entry name" value="Phosphorylase Kinase, domain 1"/>
    <property type="match status" value="1"/>
</dbReference>
<evidence type="ECO:0000313" key="13">
    <source>
        <dbReference type="Proteomes" id="UP000193218"/>
    </source>
</evidence>
<comment type="catalytic activity">
    <reaction evidence="7">
        <text>L-threonyl-[protein] + ATP = O-phospho-L-threonyl-[protein] + ADP + H(+)</text>
        <dbReference type="Rhea" id="RHEA:46608"/>
        <dbReference type="Rhea" id="RHEA-COMP:11060"/>
        <dbReference type="Rhea" id="RHEA-COMP:11605"/>
        <dbReference type="ChEBI" id="CHEBI:15378"/>
        <dbReference type="ChEBI" id="CHEBI:30013"/>
        <dbReference type="ChEBI" id="CHEBI:30616"/>
        <dbReference type="ChEBI" id="CHEBI:61977"/>
        <dbReference type="ChEBI" id="CHEBI:456216"/>
        <dbReference type="EC" id="2.7.11.1"/>
    </reaction>
</comment>
<feature type="compositionally biased region" description="Low complexity" evidence="10">
    <location>
        <begin position="384"/>
        <end position="406"/>
    </location>
</feature>
<protein>
    <recommendedName>
        <fullName evidence="1">non-specific serine/threonine protein kinase</fullName>
        <ecNumber evidence="1">2.7.11.1</ecNumber>
    </recommendedName>
</protein>
<evidence type="ECO:0000256" key="8">
    <source>
        <dbReference type="ARBA" id="ARBA00048679"/>
    </source>
</evidence>
<feature type="region of interest" description="Disordered" evidence="10">
    <location>
        <begin position="368"/>
        <end position="470"/>
    </location>
</feature>
<evidence type="ECO:0000256" key="7">
    <source>
        <dbReference type="ARBA" id="ARBA00047899"/>
    </source>
</evidence>
<dbReference type="FunCoup" id="A0A1Y1UKW6">
    <property type="interactions" value="270"/>
</dbReference>
<dbReference type="GO" id="GO:0000245">
    <property type="term" value="P:spliceosomal complex assembly"/>
    <property type="evidence" value="ECO:0007669"/>
    <property type="project" value="TreeGrafter"/>
</dbReference>
<dbReference type="FunFam" id="3.30.200.20:FF:000076">
    <property type="entry name" value="CMGC/SRPK protein kinase"/>
    <property type="match status" value="1"/>
</dbReference>
<dbReference type="PANTHER" id="PTHR47634">
    <property type="entry name" value="PROTEIN KINASE DOMAIN-CONTAINING PROTEIN-RELATED"/>
    <property type="match status" value="1"/>
</dbReference>
<dbReference type="GO" id="GO:0005634">
    <property type="term" value="C:nucleus"/>
    <property type="evidence" value="ECO:0007669"/>
    <property type="project" value="TreeGrafter"/>
</dbReference>
<dbReference type="OrthoDB" id="2649at2759"/>
<keyword evidence="5 12" id="KW-0418">Kinase</keyword>
<reference evidence="12 13" key="1">
    <citation type="submission" date="2017-03" db="EMBL/GenBank/DDBJ databases">
        <title>Widespread Adenine N6-methylation of Active Genes in Fungi.</title>
        <authorList>
            <consortium name="DOE Joint Genome Institute"/>
            <person name="Mondo S.J."/>
            <person name="Dannebaum R.O."/>
            <person name="Kuo R.C."/>
            <person name="Louie K.B."/>
            <person name="Bewick A.J."/>
            <person name="Labutti K."/>
            <person name="Haridas S."/>
            <person name="Kuo A."/>
            <person name="Salamov A."/>
            <person name="Ahrendt S.R."/>
            <person name="Lau R."/>
            <person name="Bowen B.P."/>
            <person name="Lipzen A."/>
            <person name="Sullivan W."/>
            <person name="Andreopoulos W.B."/>
            <person name="Clum A."/>
            <person name="Lindquist E."/>
            <person name="Daum C."/>
            <person name="Northen T.R."/>
            <person name="Ramamoorthy G."/>
            <person name="Schmitz R.J."/>
            <person name="Gryganskyi A."/>
            <person name="Culley D."/>
            <person name="Magnuson J."/>
            <person name="James T.Y."/>
            <person name="O'Malley M.A."/>
            <person name="Stajich J.E."/>
            <person name="Spatafora J.W."/>
            <person name="Visel A."/>
            <person name="Grigoriev I.V."/>
        </authorList>
    </citation>
    <scope>NUCLEOTIDE SEQUENCE [LARGE SCALE GENOMIC DNA]</scope>
    <source>
        <strain evidence="12 13">NRRL Y-17943</strain>
    </source>
</reference>
<keyword evidence="13" id="KW-1185">Reference proteome</keyword>
<feature type="domain" description="Protein kinase" evidence="11">
    <location>
        <begin position="92"/>
        <end position="712"/>
    </location>
</feature>
<dbReference type="GO" id="GO:0004674">
    <property type="term" value="F:protein serine/threonine kinase activity"/>
    <property type="evidence" value="ECO:0007669"/>
    <property type="project" value="UniProtKB-KW"/>
</dbReference>
<sequence>MPSHSTNNITSMVTTAAAAPPAASSSSSIGGGHTTQPPRPPLNTHASTSGTSLSAQSHSTSVMTEDEEDLEDYRPGGYHPINIGDEFNLGRYVVVRKLGWGHFSTVWLARDNTTSRHVALKVVKSDGHYTETALDEIQLLQRVVSSSPTHAGRTHVVGLVDDFRHDGPNGSHVCMVFEVLGENLLGLIKRYQHRGVPQHIVKQIAKQVLLGLDYLHNQCRIIHTDLKPENVLICIEDVESVVQAELATCPAAVPTKLVGVPPSQGRLGNQTPRNESMFIVGSQPLPSPSSSFSSSPMFDKHGFGMSKISGGGSKGSTTNVAGGVGPSSGLARGNTAEGIGNELGNVNLGDDALTWEKKKAIIHQPGPSLLSQQMVNPPDLAPQSAHAPGSATSTTATPSQTVITTPATTPDSVQVKISTSVGSTAPSIPSISGTSQNPAAPSKSAQQTDDTSKNITQPSDPPPSEETGFARSNTFVSNISEDASSTHLNNLQDLSPHQPHHSEHGSHSHTPQPTGGHGDYIDESMIAPVAGDPNMLPPPFPYDPVSLERITVKIADLGNACWVDHHFTNDIQTRQYRCPEIILGTKWNESVDIWSAACLFFELLTGDYLFDPQPGGKYDKDDDHMAQVMELLGDMPKALTQHGKYSHEIFTRKGELRHISRLRYWPLDLVLKEKYLMEAEEAELLSSFLLPMMRYDSDARATAAEMVNHPWLKGVVVLGEEEIAESIHRARMDKLAELRRGSDNQPGESSNVTSESATARNSTSSGSQSEASKSNAATDGKDGNGLLEEVAKLGPAVKGLVGMGRI</sequence>
<dbReference type="AlphaFoldDB" id="A0A1Y1UKW6"/>
<dbReference type="PROSITE" id="PS00107">
    <property type="entry name" value="PROTEIN_KINASE_ATP"/>
    <property type="match status" value="1"/>
</dbReference>
<dbReference type="InterPro" id="IPR000719">
    <property type="entry name" value="Prot_kinase_dom"/>
</dbReference>
<evidence type="ECO:0000256" key="10">
    <source>
        <dbReference type="SAM" id="MobiDB-lite"/>
    </source>
</evidence>
<feature type="compositionally biased region" description="Low complexity" evidence="10">
    <location>
        <begin position="16"/>
        <end position="28"/>
    </location>
</feature>
<organism evidence="12 13">
    <name type="scientific">Kockovaella imperatae</name>
    <dbReference type="NCBI Taxonomy" id="4999"/>
    <lineage>
        <taxon>Eukaryota</taxon>
        <taxon>Fungi</taxon>
        <taxon>Dikarya</taxon>
        <taxon>Basidiomycota</taxon>
        <taxon>Agaricomycotina</taxon>
        <taxon>Tremellomycetes</taxon>
        <taxon>Tremellales</taxon>
        <taxon>Cuniculitremaceae</taxon>
        <taxon>Kockovaella</taxon>
    </lineage>
</organism>
<feature type="compositionally biased region" description="Polar residues" evidence="10">
    <location>
        <begin position="407"/>
        <end position="458"/>
    </location>
</feature>
<dbReference type="InterPro" id="IPR017441">
    <property type="entry name" value="Protein_kinase_ATP_BS"/>
</dbReference>
<evidence type="ECO:0000256" key="3">
    <source>
        <dbReference type="ARBA" id="ARBA00022679"/>
    </source>
</evidence>
<feature type="compositionally biased region" description="Polar residues" evidence="10">
    <location>
        <begin position="44"/>
        <end position="63"/>
    </location>
</feature>
<name>A0A1Y1UKW6_9TREE</name>
<gene>
    <name evidence="12" type="ORF">BD324DRAFT_650036</name>
</gene>
<dbReference type="RefSeq" id="XP_021872613.1">
    <property type="nucleotide sequence ID" value="XM_022018079.1"/>
</dbReference>
<dbReference type="Gene3D" id="1.10.510.10">
    <property type="entry name" value="Transferase(Phosphotransferase) domain 1"/>
    <property type="match status" value="2"/>
</dbReference>
<dbReference type="GO" id="GO:0005737">
    <property type="term" value="C:cytoplasm"/>
    <property type="evidence" value="ECO:0007669"/>
    <property type="project" value="TreeGrafter"/>
</dbReference>
<dbReference type="PROSITE" id="PS50011">
    <property type="entry name" value="PROTEIN_KINASE_DOM"/>
    <property type="match status" value="1"/>
</dbReference>
<dbReference type="EMBL" id="NBSH01000004">
    <property type="protein sequence ID" value="ORX38691.1"/>
    <property type="molecule type" value="Genomic_DNA"/>
</dbReference>
<dbReference type="PANTHER" id="PTHR47634:SF9">
    <property type="entry name" value="PROTEIN KINASE DOMAIN-CONTAINING PROTEIN-RELATED"/>
    <property type="match status" value="1"/>
</dbReference>
<dbReference type="SMART" id="SM00220">
    <property type="entry name" value="S_TKc"/>
    <property type="match status" value="1"/>
</dbReference>
<dbReference type="InParanoid" id="A0A1Y1UKW6"/>
<evidence type="ECO:0000259" key="11">
    <source>
        <dbReference type="PROSITE" id="PS50011"/>
    </source>
</evidence>
<feature type="region of interest" description="Disordered" evidence="10">
    <location>
        <begin position="16"/>
        <end position="72"/>
    </location>
</feature>
<evidence type="ECO:0000313" key="12">
    <source>
        <dbReference type="EMBL" id="ORX38691.1"/>
    </source>
</evidence>
<feature type="compositionally biased region" description="Polar residues" evidence="10">
    <location>
        <begin position="743"/>
        <end position="777"/>
    </location>
</feature>
<dbReference type="GeneID" id="33559888"/>
<evidence type="ECO:0000256" key="5">
    <source>
        <dbReference type="ARBA" id="ARBA00022777"/>
    </source>
</evidence>
<dbReference type="PROSITE" id="PS00108">
    <property type="entry name" value="PROTEIN_KINASE_ST"/>
    <property type="match status" value="1"/>
</dbReference>
<keyword evidence="3" id="KW-0808">Transferase</keyword>
<feature type="region of interest" description="Disordered" evidence="10">
    <location>
        <begin position="738"/>
        <end position="784"/>
    </location>
</feature>
<keyword evidence="6 9" id="KW-0067">ATP-binding</keyword>
<evidence type="ECO:0000256" key="4">
    <source>
        <dbReference type="ARBA" id="ARBA00022741"/>
    </source>
</evidence>
<dbReference type="InterPro" id="IPR011009">
    <property type="entry name" value="Kinase-like_dom_sf"/>
</dbReference>
<dbReference type="Pfam" id="PF00069">
    <property type="entry name" value="Pkinase"/>
    <property type="match status" value="2"/>
</dbReference>
<dbReference type="Proteomes" id="UP000193218">
    <property type="component" value="Unassembled WGS sequence"/>
</dbReference>
<comment type="catalytic activity">
    <reaction evidence="8">
        <text>L-seryl-[protein] + ATP = O-phospho-L-seryl-[protein] + ADP + H(+)</text>
        <dbReference type="Rhea" id="RHEA:17989"/>
        <dbReference type="Rhea" id="RHEA-COMP:9863"/>
        <dbReference type="Rhea" id="RHEA-COMP:11604"/>
        <dbReference type="ChEBI" id="CHEBI:15378"/>
        <dbReference type="ChEBI" id="CHEBI:29999"/>
        <dbReference type="ChEBI" id="CHEBI:30616"/>
        <dbReference type="ChEBI" id="CHEBI:83421"/>
        <dbReference type="ChEBI" id="CHEBI:456216"/>
        <dbReference type="EC" id="2.7.11.1"/>
    </reaction>
</comment>
<dbReference type="STRING" id="4999.A0A1Y1UKW6"/>
<dbReference type="InterPro" id="IPR008271">
    <property type="entry name" value="Ser/Thr_kinase_AS"/>
</dbReference>
<dbReference type="GO" id="GO:0050684">
    <property type="term" value="P:regulation of mRNA processing"/>
    <property type="evidence" value="ECO:0007669"/>
    <property type="project" value="TreeGrafter"/>
</dbReference>
<dbReference type="FunFam" id="1.10.510.10:FF:000409">
    <property type="entry name" value="CMGC/SRPK protein kinase"/>
    <property type="match status" value="1"/>
</dbReference>
<dbReference type="GO" id="GO:0005524">
    <property type="term" value="F:ATP binding"/>
    <property type="evidence" value="ECO:0007669"/>
    <property type="project" value="UniProtKB-UniRule"/>
</dbReference>
<evidence type="ECO:0000256" key="1">
    <source>
        <dbReference type="ARBA" id="ARBA00012513"/>
    </source>
</evidence>
<evidence type="ECO:0000256" key="9">
    <source>
        <dbReference type="PROSITE-ProRule" id="PRU10141"/>
    </source>
</evidence>
<feature type="region of interest" description="Disordered" evidence="10">
    <location>
        <begin position="489"/>
        <end position="522"/>
    </location>
</feature>
<evidence type="ECO:0000256" key="6">
    <source>
        <dbReference type="ARBA" id="ARBA00022840"/>
    </source>
</evidence>
<comment type="caution">
    <text evidence="12">The sequence shown here is derived from an EMBL/GenBank/DDBJ whole genome shotgun (WGS) entry which is preliminary data.</text>
</comment>
<keyword evidence="2" id="KW-0723">Serine/threonine-protein kinase</keyword>